<accession>A0A922IP98</accession>
<dbReference type="RefSeq" id="XP_051066709.1">
    <property type="nucleotide sequence ID" value="XM_051219349.1"/>
</dbReference>
<gene>
    <name evidence="1" type="ORF">MS3_00010937</name>
</gene>
<name>A0A922IP98_SCHHA</name>
<reference evidence="1" key="2">
    <citation type="journal article" date="2019" name="Gigascience">
        <title>High-quality Schistosoma haematobium genome achieved by single-molecule and long-range sequencing.</title>
        <authorList>
            <person name="Stroehlein A.J."/>
            <person name="Korhonen P.K."/>
            <person name="Chong T.M."/>
            <person name="Lim Y.L."/>
            <person name="Chan K.G."/>
            <person name="Webster B."/>
            <person name="Rollinson D."/>
            <person name="Brindley P.J."/>
            <person name="Gasser R.B."/>
            <person name="Young N.D."/>
        </authorList>
    </citation>
    <scope>NUCLEOTIDE SEQUENCE</scope>
</reference>
<reference evidence="1" key="1">
    <citation type="journal article" date="2012" name="Nat. Genet.">
        <title>Whole-genome sequence of Schistosoma haematobium.</title>
        <authorList>
            <person name="Young N.D."/>
            <person name="Jex A.R."/>
            <person name="Li B."/>
            <person name="Liu S."/>
            <person name="Yang L."/>
            <person name="Xiong Z."/>
            <person name="Li Y."/>
            <person name="Cantacessi C."/>
            <person name="Hall R.S."/>
            <person name="Xu X."/>
            <person name="Chen F."/>
            <person name="Wu X."/>
            <person name="Zerlotini A."/>
            <person name="Oliveira G."/>
            <person name="Hofmann A."/>
            <person name="Zhang G."/>
            <person name="Fang X."/>
            <person name="Kang Y."/>
            <person name="Campbell B.E."/>
            <person name="Loukas A."/>
            <person name="Ranganathan S."/>
            <person name="Rollinson D."/>
            <person name="Rinaldi G."/>
            <person name="Brindley P.J."/>
            <person name="Yang H."/>
            <person name="Wang J."/>
            <person name="Wang J."/>
            <person name="Gasser R.B."/>
        </authorList>
    </citation>
    <scope>NUCLEOTIDE SEQUENCE</scope>
</reference>
<reference evidence="1" key="3">
    <citation type="submission" date="2021-06" db="EMBL/GenBank/DDBJ databases">
        <title>Chromosome-level genome assembly for S. haematobium.</title>
        <authorList>
            <person name="Stroehlein A.J."/>
        </authorList>
    </citation>
    <scope>NUCLEOTIDE SEQUENCE</scope>
</reference>
<dbReference type="EMBL" id="AMPZ03000005">
    <property type="protein sequence ID" value="KAH9583401.1"/>
    <property type="molecule type" value="Genomic_DNA"/>
</dbReference>
<organism evidence="1 2">
    <name type="scientific">Schistosoma haematobium</name>
    <name type="common">Blood fluke</name>
    <dbReference type="NCBI Taxonomy" id="6185"/>
    <lineage>
        <taxon>Eukaryota</taxon>
        <taxon>Metazoa</taxon>
        <taxon>Spiralia</taxon>
        <taxon>Lophotrochozoa</taxon>
        <taxon>Platyhelminthes</taxon>
        <taxon>Trematoda</taxon>
        <taxon>Digenea</taxon>
        <taxon>Strigeidida</taxon>
        <taxon>Schistosomatoidea</taxon>
        <taxon>Schistosomatidae</taxon>
        <taxon>Schistosoma</taxon>
    </lineage>
</organism>
<dbReference type="KEGG" id="shx:MS3_00010937"/>
<reference evidence="1" key="4">
    <citation type="journal article" date="2022" name="PLoS Pathog.">
        <title>Chromosome-level genome of Schistosoma haematobium underpins genome-wide explorations of molecular variation.</title>
        <authorList>
            <person name="Stroehlein A.J."/>
            <person name="Korhonen P.K."/>
            <person name="Lee V.V."/>
            <person name="Ralph S.A."/>
            <person name="Mentink-Kane M."/>
            <person name="You H."/>
            <person name="McManus D.P."/>
            <person name="Tchuente L.T."/>
            <person name="Stothard J.R."/>
            <person name="Kaur P."/>
            <person name="Dudchenko O."/>
            <person name="Aiden E.L."/>
            <person name="Yang B."/>
            <person name="Yang H."/>
            <person name="Emery A.M."/>
            <person name="Webster B.L."/>
            <person name="Brindley P.J."/>
            <person name="Rollinson D."/>
            <person name="Chang B.C.H."/>
            <person name="Gasser R.B."/>
            <person name="Young N.D."/>
        </authorList>
    </citation>
    <scope>NUCLEOTIDE SEQUENCE</scope>
</reference>
<proteinExistence type="predicted"/>
<dbReference type="Proteomes" id="UP000471633">
    <property type="component" value="Unassembled WGS sequence"/>
</dbReference>
<evidence type="ECO:0000313" key="2">
    <source>
        <dbReference type="Proteomes" id="UP000471633"/>
    </source>
</evidence>
<sequence length="194" mass="21763">MEQRLLMKAIKMRVQSDFQSTDTLAVNTQNVVFSINSMVQPPSIIPPSKVPTLTIEKIEPRNSQPLVNFTAIVECRVKFFEDLVYTAVTLVIQANPAYGIIIRKNIQTVGYLLRTMAPVSPSYITKPDSITAQLNTVYFNETCTDSQCDIAFRYSVMPITTMPFVITFKLSTLGSVFTKTLTITAQTNYSIQMV</sequence>
<dbReference type="CTD" id="75578309"/>
<dbReference type="GeneID" id="75578309"/>
<protein>
    <submittedName>
        <fullName evidence="1">Uncharacterized protein</fullName>
    </submittedName>
</protein>
<evidence type="ECO:0000313" key="1">
    <source>
        <dbReference type="EMBL" id="KAH9583401.1"/>
    </source>
</evidence>
<dbReference type="AlphaFoldDB" id="A0A922IP98"/>
<comment type="caution">
    <text evidence="1">The sequence shown here is derived from an EMBL/GenBank/DDBJ whole genome shotgun (WGS) entry which is preliminary data.</text>
</comment>
<keyword evidence="2" id="KW-1185">Reference proteome</keyword>